<protein>
    <submittedName>
        <fullName evidence="1">Uncharacterized protein</fullName>
    </submittedName>
</protein>
<organism evidence="1 2">
    <name type="scientific">Kibdelosporangium phytohabitans</name>
    <dbReference type="NCBI Taxonomy" id="860235"/>
    <lineage>
        <taxon>Bacteria</taxon>
        <taxon>Bacillati</taxon>
        <taxon>Actinomycetota</taxon>
        <taxon>Actinomycetes</taxon>
        <taxon>Pseudonocardiales</taxon>
        <taxon>Pseudonocardiaceae</taxon>
        <taxon>Kibdelosporangium</taxon>
    </lineage>
</organism>
<dbReference type="EMBL" id="CP012752">
    <property type="protein sequence ID" value="ALG06063.1"/>
    <property type="molecule type" value="Genomic_DNA"/>
</dbReference>
<dbReference type="AlphaFoldDB" id="A0A0N7F2K2"/>
<dbReference type="KEGG" id="kphy:AOZ06_03240"/>
<name>A0A0N7F2K2_9PSEU</name>
<dbReference type="STRING" id="860235.AOZ06_03240"/>
<gene>
    <name evidence="1" type="ORF">AOZ06_03240</name>
</gene>
<accession>A0A0N7F2K2</accession>
<reference evidence="1 2" key="1">
    <citation type="submission" date="2015-07" db="EMBL/GenBank/DDBJ databases">
        <title>Genome sequencing of Kibdelosporangium phytohabitans.</title>
        <authorList>
            <person name="Qin S."/>
            <person name="Xing K."/>
        </authorList>
    </citation>
    <scope>NUCLEOTIDE SEQUENCE [LARGE SCALE GENOMIC DNA]</scope>
    <source>
        <strain evidence="1 2">KLBMP1111</strain>
    </source>
</reference>
<dbReference type="RefSeq" id="WP_054288039.1">
    <property type="nucleotide sequence ID" value="NZ_CP012752.1"/>
</dbReference>
<evidence type="ECO:0000313" key="2">
    <source>
        <dbReference type="Proteomes" id="UP000063699"/>
    </source>
</evidence>
<proteinExistence type="predicted"/>
<dbReference type="Proteomes" id="UP000063699">
    <property type="component" value="Chromosome"/>
</dbReference>
<dbReference type="OrthoDB" id="3691943at2"/>
<keyword evidence="2" id="KW-1185">Reference proteome</keyword>
<sequence length="84" mass="9001">MTDLDATFAEAVRLLTGLVSGEVSPVEAASWATPRYADEAAGYDKHAPLWVALGSLVLADMPAGRGRYLYGPADYQDWLDEALA</sequence>
<evidence type="ECO:0000313" key="1">
    <source>
        <dbReference type="EMBL" id="ALG06063.1"/>
    </source>
</evidence>